<name>A0ABU4GM73_9CLOT</name>
<evidence type="ECO:0000256" key="1">
    <source>
        <dbReference type="ARBA" id="ARBA00008520"/>
    </source>
</evidence>
<organism evidence="4 5">
    <name type="scientific">Clostridium boliviensis</name>
    <dbReference type="NCBI Taxonomy" id="318465"/>
    <lineage>
        <taxon>Bacteria</taxon>
        <taxon>Bacillati</taxon>
        <taxon>Bacillota</taxon>
        <taxon>Clostridia</taxon>
        <taxon>Eubacteriales</taxon>
        <taxon>Clostridiaceae</taxon>
        <taxon>Clostridium</taxon>
    </lineage>
</organism>
<evidence type="ECO:0000256" key="2">
    <source>
        <dbReference type="ARBA" id="ARBA00022448"/>
    </source>
</evidence>
<dbReference type="Proteomes" id="UP001276854">
    <property type="component" value="Unassembled WGS sequence"/>
</dbReference>
<dbReference type="RefSeq" id="WP_318064933.1">
    <property type="nucleotide sequence ID" value="NZ_JAWONS010000221.1"/>
</dbReference>
<sequence length="453" mass="48877">MVKKLVSGFLATALVLGSLSGCGVSTDTNGGAGSSGAAAETTSGAVTATGNEEQITWMFWDDLNATEDLVSKGYKQVIDRFNEEYKGKYYCNVVTTNLEEYTAKLNALVASGNTPDVFICNPGPNLTQYVESGAAADLTDILKNQESEWYGNFTDGIFERITYDGKIMAVPTNFAAACVFYNTDIFKKAGVEVPKTYDELLTACKKIKEAGYTPISCSAGTAWCLSMIAGYLCDREGGPDNLVGVNAGTLDWTSPTFIDAANKLKELSQYFQDTAAGDSNDQATANFYNGDAAMLVQGSWAIAQINGNNPEFEDNCGVFQFPAVEGGSDPNRMIVKTDNLVMSSTTKHKEAALALMKMFTDDTAQKYTAEVAGKIPVTKVSIDYDKAPKQFAYINDILKNVTGTLGFYNESLASVEAGDTFDAAMVDVFLGNATPEEALQKVQEFYTKNVWKK</sequence>
<reference evidence="4 5" key="1">
    <citation type="submission" date="2023-10" db="EMBL/GenBank/DDBJ databases">
        <title>A novel Glycoside Hydrolase 43-Like Enzyme from Clostrdium boliviensis is an Endo-xylanase, and a Candidate for Xylooligosaccharides Production from Different Xylan Substrates.</title>
        <authorList>
            <person name="Alvarez M.T."/>
            <person name="Rocabado-Villegas L.R."/>
            <person name="Salas-Veizaga D.M."/>
            <person name="Linares-Pasten J.A."/>
            <person name="Gudmundsdottir E.E."/>
            <person name="Hreggvidsson G.O."/>
            <person name="Adlercreutz P."/>
            <person name="Nordberg Karlsson E."/>
        </authorList>
    </citation>
    <scope>NUCLEOTIDE SEQUENCE [LARGE SCALE GENOMIC DNA]</scope>
    <source>
        <strain evidence="4 5">E-1</strain>
    </source>
</reference>
<evidence type="ECO:0000313" key="5">
    <source>
        <dbReference type="Proteomes" id="UP001276854"/>
    </source>
</evidence>
<dbReference type="EMBL" id="JAWONS010000221">
    <property type="protein sequence ID" value="MDW2798723.1"/>
    <property type="molecule type" value="Genomic_DNA"/>
</dbReference>
<feature type="chain" id="PRO_5047337358" evidence="3">
    <location>
        <begin position="21"/>
        <end position="453"/>
    </location>
</feature>
<dbReference type="PANTHER" id="PTHR43649">
    <property type="entry name" value="ARABINOSE-BINDING PROTEIN-RELATED"/>
    <property type="match status" value="1"/>
</dbReference>
<dbReference type="Gene3D" id="3.40.190.10">
    <property type="entry name" value="Periplasmic binding protein-like II"/>
    <property type="match status" value="2"/>
</dbReference>
<dbReference type="PROSITE" id="PS51257">
    <property type="entry name" value="PROKAR_LIPOPROTEIN"/>
    <property type="match status" value="1"/>
</dbReference>
<keyword evidence="3" id="KW-0732">Signal</keyword>
<evidence type="ECO:0000313" key="4">
    <source>
        <dbReference type="EMBL" id="MDW2798723.1"/>
    </source>
</evidence>
<dbReference type="Pfam" id="PF01547">
    <property type="entry name" value="SBP_bac_1"/>
    <property type="match status" value="1"/>
</dbReference>
<dbReference type="InterPro" id="IPR006059">
    <property type="entry name" value="SBP"/>
</dbReference>
<accession>A0ABU4GM73</accession>
<comment type="caution">
    <text evidence="4">The sequence shown here is derived from an EMBL/GenBank/DDBJ whole genome shotgun (WGS) entry which is preliminary data.</text>
</comment>
<protein>
    <submittedName>
        <fullName evidence="4">Extracellular solute-binding protein</fullName>
    </submittedName>
</protein>
<keyword evidence="2" id="KW-0813">Transport</keyword>
<comment type="similarity">
    <text evidence="1">Belongs to the bacterial solute-binding protein 1 family.</text>
</comment>
<dbReference type="SUPFAM" id="SSF53850">
    <property type="entry name" value="Periplasmic binding protein-like II"/>
    <property type="match status" value="1"/>
</dbReference>
<proteinExistence type="inferred from homology"/>
<dbReference type="InterPro" id="IPR050490">
    <property type="entry name" value="Bact_solute-bd_prot1"/>
</dbReference>
<keyword evidence="5" id="KW-1185">Reference proteome</keyword>
<evidence type="ECO:0000256" key="3">
    <source>
        <dbReference type="SAM" id="SignalP"/>
    </source>
</evidence>
<dbReference type="PANTHER" id="PTHR43649:SF29">
    <property type="entry name" value="OSMOPROTECTIVE COMPOUNDS-BINDING PROTEIN GGTB"/>
    <property type="match status" value="1"/>
</dbReference>
<feature type="signal peptide" evidence="3">
    <location>
        <begin position="1"/>
        <end position="20"/>
    </location>
</feature>
<gene>
    <name evidence="4" type="ORF">RZO55_14155</name>
</gene>